<evidence type="ECO:0000259" key="6">
    <source>
        <dbReference type="PROSITE" id="PS51821"/>
    </source>
</evidence>
<evidence type="ECO:0000256" key="1">
    <source>
        <dbReference type="ARBA" id="ARBA00004123"/>
    </source>
</evidence>
<feature type="compositionally biased region" description="Basic and acidic residues" evidence="5">
    <location>
        <begin position="279"/>
        <end position="312"/>
    </location>
</feature>
<dbReference type="RefSeq" id="XP_051445467.1">
    <property type="nucleotide sequence ID" value="XM_051588378.1"/>
</dbReference>
<dbReference type="PROSITE" id="PS51821">
    <property type="entry name" value="VELVET"/>
    <property type="match status" value="1"/>
</dbReference>
<dbReference type="EMBL" id="MU620912">
    <property type="protein sequence ID" value="KAI8580463.1"/>
    <property type="molecule type" value="Genomic_DNA"/>
</dbReference>
<evidence type="ECO:0000313" key="8">
    <source>
        <dbReference type="Proteomes" id="UP001206595"/>
    </source>
</evidence>
<keyword evidence="2" id="KW-0805">Transcription regulation</keyword>
<dbReference type="InterPro" id="IPR038491">
    <property type="entry name" value="Velvet_dom_sf"/>
</dbReference>
<feature type="compositionally biased region" description="Polar residues" evidence="5">
    <location>
        <begin position="25"/>
        <end position="40"/>
    </location>
</feature>
<reference evidence="7" key="1">
    <citation type="submission" date="2021-06" db="EMBL/GenBank/DDBJ databases">
        <authorList>
            <consortium name="DOE Joint Genome Institute"/>
            <person name="Mondo S.J."/>
            <person name="Amses K.R."/>
            <person name="Simmons D.R."/>
            <person name="Longcore J.E."/>
            <person name="Seto K."/>
            <person name="Alves G.H."/>
            <person name="Bonds A.E."/>
            <person name="Quandt C.A."/>
            <person name="Davis W.J."/>
            <person name="Chang Y."/>
            <person name="Letcher P.M."/>
            <person name="Powell M.J."/>
            <person name="Kuo A."/>
            <person name="Labutti K."/>
            <person name="Pangilinan J."/>
            <person name="Andreopoulos W."/>
            <person name="Tritt A."/>
            <person name="Riley R."/>
            <person name="Hundley H."/>
            <person name="Johnson J."/>
            <person name="Lipzen A."/>
            <person name="Barry K."/>
            <person name="Berbee M.L."/>
            <person name="Buchler N.E."/>
            <person name="Grigoriev I.V."/>
            <person name="Spatafora J.W."/>
            <person name="Stajich J.E."/>
            <person name="James T.Y."/>
        </authorList>
    </citation>
    <scope>NUCLEOTIDE SEQUENCE</scope>
    <source>
        <strain evidence="7">AG</strain>
    </source>
</reference>
<dbReference type="GO" id="GO:0005634">
    <property type="term" value="C:nucleus"/>
    <property type="evidence" value="ECO:0007669"/>
    <property type="project" value="UniProtKB-SubCell"/>
</dbReference>
<protein>
    <recommendedName>
        <fullName evidence="6">Velvet domain-containing protein</fullName>
    </recommendedName>
</protein>
<feature type="region of interest" description="Disordered" evidence="5">
    <location>
        <begin position="405"/>
        <end position="456"/>
    </location>
</feature>
<dbReference type="Gene3D" id="2.60.40.3960">
    <property type="entry name" value="Velvet domain"/>
    <property type="match status" value="1"/>
</dbReference>
<comment type="subcellular location">
    <subcellularLocation>
        <location evidence="1">Nucleus</location>
    </subcellularLocation>
</comment>
<feature type="compositionally biased region" description="Basic and acidic residues" evidence="5">
    <location>
        <begin position="261"/>
        <end position="272"/>
    </location>
</feature>
<comment type="caution">
    <text evidence="7">The sequence shown here is derived from an EMBL/GenBank/DDBJ whole genome shotgun (WGS) entry which is preliminary data.</text>
</comment>
<dbReference type="PANTHER" id="PTHR33572">
    <property type="entry name" value="SPORE DEVELOPMENT REGULATOR VOSA"/>
    <property type="match status" value="1"/>
</dbReference>
<dbReference type="InterPro" id="IPR037525">
    <property type="entry name" value="Velvet_dom"/>
</dbReference>
<evidence type="ECO:0000256" key="3">
    <source>
        <dbReference type="ARBA" id="ARBA00023163"/>
    </source>
</evidence>
<gene>
    <name evidence="7" type="ORF">K450DRAFT_237167</name>
</gene>
<dbReference type="Proteomes" id="UP001206595">
    <property type="component" value="Unassembled WGS sequence"/>
</dbReference>
<keyword evidence="8" id="KW-1185">Reference proteome</keyword>
<feature type="region of interest" description="Disordered" evidence="5">
    <location>
        <begin position="23"/>
        <end position="45"/>
    </location>
</feature>
<dbReference type="AlphaFoldDB" id="A0AAD5EB56"/>
<feature type="region of interest" description="Disordered" evidence="5">
    <location>
        <begin position="198"/>
        <end position="353"/>
    </location>
</feature>
<feature type="compositionally biased region" description="Basic and acidic residues" evidence="5">
    <location>
        <begin position="422"/>
        <end position="446"/>
    </location>
</feature>
<evidence type="ECO:0000256" key="4">
    <source>
        <dbReference type="ARBA" id="ARBA00023242"/>
    </source>
</evidence>
<organism evidence="7 8">
    <name type="scientific">Umbelopsis ramanniana AG</name>
    <dbReference type="NCBI Taxonomy" id="1314678"/>
    <lineage>
        <taxon>Eukaryota</taxon>
        <taxon>Fungi</taxon>
        <taxon>Fungi incertae sedis</taxon>
        <taxon>Mucoromycota</taxon>
        <taxon>Mucoromycotina</taxon>
        <taxon>Umbelopsidomycetes</taxon>
        <taxon>Umbelopsidales</taxon>
        <taxon>Umbelopsidaceae</taxon>
        <taxon>Umbelopsis</taxon>
    </lineage>
</organism>
<evidence type="ECO:0000256" key="2">
    <source>
        <dbReference type="ARBA" id="ARBA00023015"/>
    </source>
</evidence>
<keyword evidence="3" id="KW-0804">Transcription</keyword>
<dbReference type="PANTHER" id="PTHR33572:SF18">
    <property type="entry name" value="SPORE DEVELOPMENT REGULATOR VOSA"/>
    <property type="match status" value="1"/>
</dbReference>
<sequence>MSNSHTRTTSGSSSTSASSLYKFIPSQTSPSSGHTLTIRQQPAHARVCTIPERDRRPIDPPPILRMSLDGLDPEEEQYHTQSPHYFMCANLVHPHDHTNLYLPVQNYLTGTIVSSLHRLKDIDNSDGAFFVFGDLAVKEEGEFRLLFSLFEIVDTVVRTRKTILSDIFTVYAPRHFPGPLPSTFLSRSFSDQGVRMRIRKEHRIQVSSPRKRKQPESEKPYGKRRLQSSPLSDDSPSETSVNIEDRKVEFERPHIPQQQRDQPKEYAREYQREQSSNEFKSEHPREPQPREYPEYQGERPREYATEPPRELPPRVYASEYQRETPQRTDYPTAVYPREQPPSEHYRGSPPGAIPYLKAPLQDIAALPIPIRSTSPMNISIHREPITAFPLFHQVMPDIAQYHLGASKPNTPPEFITAAGEQSPKRRQEPCRPGHEYPVDSPFDSRHMNPPTHPLFP</sequence>
<feature type="domain" description="Velvet" evidence="6">
    <location>
        <begin position="29"/>
        <end position="199"/>
    </location>
</feature>
<dbReference type="InterPro" id="IPR021740">
    <property type="entry name" value="Velvet"/>
</dbReference>
<evidence type="ECO:0000313" key="7">
    <source>
        <dbReference type="EMBL" id="KAI8580463.1"/>
    </source>
</evidence>
<dbReference type="Pfam" id="PF11754">
    <property type="entry name" value="Velvet"/>
    <property type="match status" value="2"/>
</dbReference>
<accession>A0AAD5EB56</accession>
<evidence type="ECO:0000256" key="5">
    <source>
        <dbReference type="SAM" id="MobiDB-lite"/>
    </source>
</evidence>
<keyword evidence="4" id="KW-0539">Nucleus</keyword>
<dbReference type="GeneID" id="75913723"/>
<name>A0AAD5EB56_UMBRA</name>
<reference evidence="7" key="2">
    <citation type="journal article" date="2022" name="Proc. Natl. Acad. Sci. U.S.A.">
        <title>Diploid-dominant life cycles characterize the early evolution of Fungi.</title>
        <authorList>
            <person name="Amses K.R."/>
            <person name="Simmons D.R."/>
            <person name="Longcore J.E."/>
            <person name="Mondo S.J."/>
            <person name="Seto K."/>
            <person name="Jeronimo G.H."/>
            <person name="Bonds A.E."/>
            <person name="Quandt C.A."/>
            <person name="Davis W.J."/>
            <person name="Chang Y."/>
            <person name="Federici B.A."/>
            <person name="Kuo A."/>
            <person name="LaButti K."/>
            <person name="Pangilinan J."/>
            <person name="Andreopoulos W."/>
            <person name="Tritt A."/>
            <person name="Riley R."/>
            <person name="Hundley H."/>
            <person name="Johnson J."/>
            <person name="Lipzen A."/>
            <person name="Barry K."/>
            <person name="Lang B.F."/>
            <person name="Cuomo C.A."/>
            <person name="Buchler N.E."/>
            <person name="Grigoriev I.V."/>
            <person name="Spatafora J.W."/>
            <person name="Stajich J.E."/>
            <person name="James T.Y."/>
        </authorList>
    </citation>
    <scope>NUCLEOTIDE SEQUENCE</scope>
    <source>
        <strain evidence="7">AG</strain>
    </source>
</reference>
<feature type="compositionally biased region" description="Basic and acidic residues" evidence="5">
    <location>
        <begin position="243"/>
        <end position="254"/>
    </location>
</feature>
<proteinExistence type="predicted"/>